<accession>A0ACB8AGH4</accession>
<dbReference type="EMBL" id="MU267651">
    <property type="protein sequence ID" value="KAH7912449.1"/>
    <property type="molecule type" value="Genomic_DNA"/>
</dbReference>
<comment type="caution">
    <text evidence="1">The sequence shown here is derived from an EMBL/GenBank/DDBJ whole genome shotgun (WGS) entry which is preliminary data.</text>
</comment>
<keyword evidence="2" id="KW-1185">Reference proteome</keyword>
<reference evidence="1" key="1">
    <citation type="journal article" date="2021" name="New Phytol.">
        <title>Evolutionary innovations through gain and loss of genes in the ectomycorrhizal Boletales.</title>
        <authorList>
            <person name="Wu G."/>
            <person name="Miyauchi S."/>
            <person name="Morin E."/>
            <person name="Kuo A."/>
            <person name="Drula E."/>
            <person name="Varga T."/>
            <person name="Kohler A."/>
            <person name="Feng B."/>
            <person name="Cao Y."/>
            <person name="Lipzen A."/>
            <person name="Daum C."/>
            <person name="Hundley H."/>
            <person name="Pangilinan J."/>
            <person name="Johnson J."/>
            <person name="Barry K."/>
            <person name="LaButti K."/>
            <person name="Ng V."/>
            <person name="Ahrendt S."/>
            <person name="Min B."/>
            <person name="Choi I.G."/>
            <person name="Park H."/>
            <person name="Plett J.M."/>
            <person name="Magnuson J."/>
            <person name="Spatafora J.W."/>
            <person name="Nagy L.G."/>
            <person name="Henrissat B."/>
            <person name="Grigoriev I.V."/>
            <person name="Yang Z.L."/>
            <person name="Xu J."/>
            <person name="Martin F.M."/>
        </authorList>
    </citation>
    <scope>NUCLEOTIDE SEQUENCE</scope>
    <source>
        <strain evidence="1">ATCC 28755</strain>
    </source>
</reference>
<protein>
    <submittedName>
        <fullName evidence="1">Uncharacterized protein</fullName>
    </submittedName>
</protein>
<gene>
    <name evidence="1" type="ORF">BJ138DRAFT_789316</name>
</gene>
<evidence type="ECO:0000313" key="1">
    <source>
        <dbReference type="EMBL" id="KAH7912449.1"/>
    </source>
</evidence>
<evidence type="ECO:0000313" key="2">
    <source>
        <dbReference type="Proteomes" id="UP000790377"/>
    </source>
</evidence>
<organism evidence="1 2">
    <name type="scientific">Hygrophoropsis aurantiaca</name>
    <dbReference type="NCBI Taxonomy" id="72124"/>
    <lineage>
        <taxon>Eukaryota</taxon>
        <taxon>Fungi</taxon>
        <taxon>Dikarya</taxon>
        <taxon>Basidiomycota</taxon>
        <taxon>Agaricomycotina</taxon>
        <taxon>Agaricomycetes</taxon>
        <taxon>Agaricomycetidae</taxon>
        <taxon>Boletales</taxon>
        <taxon>Coniophorineae</taxon>
        <taxon>Hygrophoropsidaceae</taxon>
        <taxon>Hygrophoropsis</taxon>
    </lineage>
</organism>
<proteinExistence type="predicted"/>
<name>A0ACB8AGH4_9AGAM</name>
<dbReference type="Proteomes" id="UP000790377">
    <property type="component" value="Unassembled WGS sequence"/>
</dbReference>
<sequence>MIHLDRNHNELSPTQNSNLILPESHNPSNILQWQQIPHDPKFQDNAHEKYFQDVSETYDSALTDDKQLTEPVTRTSSPHDPRDDKSSSLSPAPGSPQQDRKTPPPPSPSPNAEPADKTEGDGTFSRQLTPLTDLSPAPDYDDGEADTKDTDENKESPDQKGEGEEVSKDKAPHINGTKSSSRPDGSSSSRQPSTATAPQNLSKDQIHLRSGEKPASAVPSHMSRPPSHEPMAASIQSLVPGLSTENLAPGASDSKVVRILELNAELLKVCMEFQMRAMPITESRFQQYAMRLQTNLTWLAAAADQRHGANSLAFPIMEPPITLDFISTDRIQELYADLPTIFAKDIARRQSIAAQHNGSPSASSAPPNGHLKRNRPDDIPDPMSKRRDMGDTKSQSMQPPAVPSISISGAASRSSPTNPFAPSNNTVNLSVPRGSTPQSPRISSPTSMAPPSLTASLPFGVTEAQIAANSRNRAREIQIHQARELQQRTQAQAQMQQMQAAQRISPPTASPQPPQQLPGQNMQANSAAGPSSMQGMNPMVNQQLLILRNPSHPLMQYITSQLPGFTSLPVPQQLQKLTAVQMSMASRQMAVEQQRNAGQMPGMPQAGMPNMANGAMSGMNHSGGRPNPISPHTQNPSDMSQQMHSQSPQNAMFSFNQGQNNPSMDPRMAASNFTPQGQANMDMTQRQMLMMQQQMRGANGNVNPQSMMTPQQQAAYMQQRMSQGPSSQHGGSPMSAPGNDSFPALRSNSAIPGIARSGRSPTDGVHSPMTPRAPSRLSQQQQIMPEEYQRMMMQQSQANGMGSGVNQQQHGGYNPQMQGNPNWQQSGQHAQMGQMNGFGMSPQGSAGISNPSFGGVPSPSSQGWPQQQQGGANGYPYGSSMGQRHPSEQARTPRNMSGTPAPQNISPTADNSGTGDLDLFNWNGQ</sequence>